<dbReference type="Proteomes" id="UP000192343">
    <property type="component" value="Unassembled WGS sequence"/>
</dbReference>
<proteinExistence type="predicted"/>
<reference evidence="1 2" key="1">
    <citation type="submission" date="2017-03" db="EMBL/GenBank/DDBJ databases">
        <title>Draft Genome sequence of Marispirochaeta sp. strain JC444.</title>
        <authorList>
            <person name="Shivani Y."/>
            <person name="Subhash Y."/>
            <person name="Sasikala C."/>
            <person name="Ramana C."/>
        </authorList>
    </citation>
    <scope>NUCLEOTIDE SEQUENCE [LARGE SCALE GENOMIC DNA]</scope>
    <source>
        <strain evidence="1 2">JC444</strain>
    </source>
</reference>
<evidence type="ECO:0000313" key="1">
    <source>
        <dbReference type="EMBL" id="ORC32869.1"/>
    </source>
</evidence>
<dbReference type="AlphaFoldDB" id="A0A1Y1RUW2"/>
<sequence>MEVKDIRNKFFRAKPSKVTGTVHEESEISSLFTVHRLPGHYFNMVGIETTDNVLFIADSLFGKPILEKYGIPFIYDVRGYIRTIESIMSRKMNYYVPSHADITTDIREIAQLNMDAVKRIEDFIVSILQEAKNYDVILKTVCDEYDLQLDYAQYALVGSTIRSFLSCLYNEGMIQSEFVDNILYWKS</sequence>
<comment type="caution">
    <text evidence="1">The sequence shown here is derived from an EMBL/GenBank/DDBJ whole genome shotgun (WGS) entry which is preliminary data.</text>
</comment>
<dbReference type="STRING" id="1963862.B4O97_15565"/>
<evidence type="ECO:0008006" key="3">
    <source>
        <dbReference type="Google" id="ProtNLM"/>
    </source>
</evidence>
<dbReference type="InterPro" id="IPR036866">
    <property type="entry name" value="RibonucZ/Hydroxyglut_hydro"/>
</dbReference>
<gene>
    <name evidence="1" type="ORF">B4O97_15565</name>
</gene>
<dbReference type="Gene3D" id="3.60.15.10">
    <property type="entry name" value="Ribonuclease Z/Hydroxyacylglutathione hydrolase-like"/>
    <property type="match status" value="1"/>
</dbReference>
<protein>
    <recommendedName>
        <fullName evidence="3">Metallo-beta-lactamase domain-containing protein</fullName>
    </recommendedName>
</protein>
<name>A0A1Y1RUW2_9SPIO</name>
<evidence type="ECO:0000313" key="2">
    <source>
        <dbReference type="Proteomes" id="UP000192343"/>
    </source>
</evidence>
<organism evidence="1 2">
    <name type="scientific">Marispirochaeta aestuarii</name>
    <dbReference type="NCBI Taxonomy" id="1963862"/>
    <lineage>
        <taxon>Bacteria</taxon>
        <taxon>Pseudomonadati</taxon>
        <taxon>Spirochaetota</taxon>
        <taxon>Spirochaetia</taxon>
        <taxon>Spirochaetales</taxon>
        <taxon>Spirochaetaceae</taxon>
        <taxon>Marispirochaeta</taxon>
    </lineage>
</organism>
<dbReference type="EMBL" id="MWQY01000019">
    <property type="protein sequence ID" value="ORC32869.1"/>
    <property type="molecule type" value="Genomic_DNA"/>
</dbReference>
<accession>A0A1Y1RUW2</accession>
<keyword evidence="2" id="KW-1185">Reference proteome</keyword>
<dbReference type="SUPFAM" id="SSF56281">
    <property type="entry name" value="Metallo-hydrolase/oxidoreductase"/>
    <property type="match status" value="1"/>
</dbReference>